<reference evidence="1 2" key="1">
    <citation type="submission" date="2020-03" db="EMBL/GenBank/DDBJ databases">
        <title>Variable regions in the genome of staphylococcal bacteriophage Twort.</title>
        <authorList>
            <person name="Glowacka-Rutkowska A."/>
            <person name="Gawor J."/>
            <person name="Lobocka M."/>
        </authorList>
    </citation>
    <scope>NUCLEOTIDE SEQUENCE [LARGE SCALE GENOMIC DNA]</scope>
</reference>
<gene>
    <name evidence="1" type="ORF">TwortDSMZ_100</name>
</gene>
<evidence type="ECO:0000313" key="2">
    <source>
        <dbReference type="Proteomes" id="UP000503318"/>
    </source>
</evidence>
<dbReference type="Proteomes" id="UP000503318">
    <property type="component" value="Segment"/>
</dbReference>
<proteinExistence type="predicted"/>
<protein>
    <submittedName>
        <fullName evidence="1">Virion component</fullName>
    </submittedName>
</protein>
<sequence>MEKRYILGSTNNAEVFNKSTQYSTNTGSMEQDKTKYTTRLEFDTVDMIRFINDRGIKVLWESAYFCPCLNKQTGQPRMDCPQCHGKGIAYLPPKETIMMIQSQEKGTNYMDIGLLDTGTAIGTTLLETRVSYRDRFTVPEVLMPQASIHYVSEERIEKGIPMYYDVKEIEYIATQDGIVPNDDYKLENNRLFLDKKYQGQNITIKILMVLRYIVSDILKESRYQYTKFNQARPKFENLPQKLLLKREDVIVTPAPYKVESGIGNDIEAKVEDPKATPNKPNISNMGGFFGGAFES</sequence>
<dbReference type="KEGG" id="vg:5130288"/>
<evidence type="ECO:0000313" key="1">
    <source>
        <dbReference type="EMBL" id="QIW89099.1"/>
    </source>
</evidence>
<accession>A0A6H0X5A2</accession>
<name>A0A6H0X5A2_BPTWO</name>
<dbReference type="EMBL" id="MT151386">
    <property type="protein sequence ID" value="QIW89099.1"/>
    <property type="molecule type" value="Genomic_DNA"/>
</dbReference>
<organism evidence="1 2">
    <name type="scientific">Staphylococcus phage Twort (strain DSM 17442 / HER 48)</name>
    <name type="common">Bacteriophage Twort</name>
    <dbReference type="NCBI Taxonomy" id="2908167"/>
    <lineage>
        <taxon>Viruses</taxon>
        <taxon>Duplodnaviria</taxon>
        <taxon>Heunggongvirae</taxon>
        <taxon>Uroviricota</taxon>
        <taxon>Caudoviricetes</taxon>
        <taxon>Herelleviridae</taxon>
        <taxon>Twortvirinae</taxon>
        <taxon>Twortvirus</taxon>
        <taxon>Twortvirus twort</taxon>
    </lineage>
</organism>
<organismHost>
    <name type="scientific">Twortvirus twort</name>
    <dbReference type="NCBI Taxonomy" id="55510"/>
</organismHost>
<dbReference type="RefSeq" id="YP_238549.1">
    <property type="nucleotide sequence ID" value="NC_007021.1"/>
</dbReference>
<dbReference type="OrthoDB" id="13126at10239"/>